<accession>A0ABT4D5D2</accession>
<organism evidence="7 8">
    <name type="scientific">Clostridium brassicae</name>
    <dbReference type="NCBI Taxonomy" id="2999072"/>
    <lineage>
        <taxon>Bacteria</taxon>
        <taxon>Bacillati</taxon>
        <taxon>Bacillota</taxon>
        <taxon>Clostridia</taxon>
        <taxon>Eubacteriales</taxon>
        <taxon>Clostridiaceae</taxon>
        <taxon>Clostridium</taxon>
    </lineage>
</organism>
<dbReference type="InterPro" id="IPR005845">
    <property type="entry name" value="A-D-PHexomutase_a/b/a-II"/>
</dbReference>
<comment type="similarity">
    <text evidence="2">Belongs to the phosphohexose mutase family.</text>
</comment>
<name>A0ABT4D5D2_9CLOT</name>
<dbReference type="PANTHER" id="PTHR42946:SF1">
    <property type="entry name" value="PHOSPHOGLUCOMUTASE (ALPHA-D-GLUCOSE-1,6-BISPHOSPHATE-DEPENDENT)"/>
    <property type="match status" value="1"/>
</dbReference>
<dbReference type="Pfam" id="PF02879">
    <property type="entry name" value="PGM_PMM_II"/>
    <property type="match status" value="1"/>
</dbReference>
<dbReference type="EMBL" id="JAPQFJ010000002">
    <property type="protein sequence ID" value="MCY6957494.1"/>
    <property type="molecule type" value="Genomic_DNA"/>
</dbReference>
<dbReference type="Gene3D" id="3.40.120.10">
    <property type="entry name" value="Alpha-D-Glucose-1,6-Bisphosphate, subunit A, domain 3"/>
    <property type="match status" value="3"/>
</dbReference>
<dbReference type="InterPro" id="IPR005844">
    <property type="entry name" value="A-D-PHexomutase_a/b/a-I"/>
</dbReference>
<dbReference type="CDD" id="cd03089">
    <property type="entry name" value="PMM_PGM"/>
    <property type="match status" value="1"/>
</dbReference>
<feature type="domain" description="Alpha-D-phosphohexomutase alpha/beta/alpha" evidence="4">
    <location>
        <begin position="11"/>
        <end position="139"/>
    </location>
</feature>
<reference evidence="7" key="1">
    <citation type="submission" date="2022-12" db="EMBL/GenBank/DDBJ databases">
        <title>Clostridium sp. nov., isolated from industrial wastewater.</title>
        <authorList>
            <person name="Jiayan W."/>
        </authorList>
    </citation>
    <scope>NUCLEOTIDE SEQUENCE</scope>
    <source>
        <strain evidence="7">ZC22-4</strain>
    </source>
</reference>
<feature type="domain" description="Alpha-D-phosphohexomutase alpha/beta/alpha" evidence="6">
    <location>
        <begin position="283"/>
        <end position="398"/>
    </location>
</feature>
<dbReference type="Gene3D" id="3.30.310.50">
    <property type="entry name" value="Alpha-D-phosphohexomutase, C-terminal domain"/>
    <property type="match status" value="1"/>
</dbReference>
<dbReference type="SUPFAM" id="SSF53738">
    <property type="entry name" value="Phosphoglucomutase, first 3 domains"/>
    <property type="match status" value="3"/>
</dbReference>
<protein>
    <submittedName>
        <fullName evidence="7">Phosphomannomutase/phosphoglucomutase</fullName>
    </submittedName>
</protein>
<evidence type="ECO:0000256" key="3">
    <source>
        <dbReference type="ARBA" id="ARBA00022553"/>
    </source>
</evidence>
<keyword evidence="8" id="KW-1185">Reference proteome</keyword>
<comment type="caution">
    <text evidence="7">The sequence shown here is derived from an EMBL/GenBank/DDBJ whole genome shotgun (WGS) entry which is preliminary data.</text>
</comment>
<evidence type="ECO:0000259" key="4">
    <source>
        <dbReference type="Pfam" id="PF02878"/>
    </source>
</evidence>
<evidence type="ECO:0000256" key="1">
    <source>
        <dbReference type="ARBA" id="ARBA00001946"/>
    </source>
</evidence>
<evidence type="ECO:0000259" key="6">
    <source>
        <dbReference type="Pfam" id="PF02880"/>
    </source>
</evidence>
<dbReference type="InterPro" id="IPR016055">
    <property type="entry name" value="A-D-PHexomutase_a/b/a-I/II/III"/>
</dbReference>
<evidence type="ECO:0000256" key="2">
    <source>
        <dbReference type="ARBA" id="ARBA00010231"/>
    </source>
</evidence>
<dbReference type="InterPro" id="IPR005841">
    <property type="entry name" value="Alpha-D-phosphohexomutase_SF"/>
</dbReference>
<evidence type="ECO:0000313" key="8">
    <source>
        <dbReference type="Proteomes" id="UP001144612"/>
    </source>
</evidence>
<sequence>MSVNWDKLRNGTDIRGVALEGVEGEKINLTEDVAKILGASFAVWLSEKTKMNLSKLKVSIGIDSRLSGDKIKNAIIDGISSLGCKVYDCGMASTPAMFMTTIIDAYKFHGAIMVTASHLPFNKNGMKFFTRDGGIQKEDIIEVVSIAKLNNFNWQEKKGEIKSIDFISEYSDVLVKKIRREVNDPIDKLKPLRDFKIIVDAGNGAGGFFVDKVLRVLGADTEGSQFIEPDGRFPNHIPNPENKEAMESIKNAVLKNKADLGIIFDTDVDRAAVVDREGNEINRNRLIALMASIVLEEHPQSVIVTDSVTSNGLKVFIENKLSGIHHRFKRGYKNVINEAIRLNNENKQSWLAIETSGHGALKENYFLDDGAYLVSKILIKMAKLKLEKNKVLHSLIEDLEEPLESDEFRLKIKCDDFNEYGDKIIKDLREYLEQKEGWAIVPDNYEGIRVSCDKGYGCGWFLLRISLHDPVMPLNIESNSNGGVKFIISSLIEFLSRYKELDLTNIRQNIK</sequence>
<dbReference type="InterPro" id="IPR005846">
    <property type="entry name" value="A-D-PHexomutase_a/b/a-III"/>
</dbReference>
<dbReference type="PANTHER" id="PTHR42946">
    <property type="entry name" value="PHOSPHOHEXOSE MUTASE"/>
    <property type="match status" value="1"/>
</dbReference>
<feature type="domain" description="Alpha-D-phosphohexomutase alpha/beta/alpha" evidence="5">
    <location>
        <begin position="178"/>
        <end position="278"/>
    </location>
</feature>
<dbReference type="InterPro" id="IPR050060">
    <property type="entry name" value="Phosphoglucosamine_mutase"/>
</dbReference>
<dbReference type="Pfam" id="PF02878">
    <property type="entry name" value="PGM_PMM_I"/>
    <property type="match status" value="1"/>
</dbReference>
<keyword evidence="3" id="KW-0597">Phosphoprotein</keyword>
<dbReference type="Proteomes" id="UP001144612">
    <property type="component" value="Unassembled WGS sequence"/>
</dbReference>
<gene>
    <name evidence="7" type="ORF">OW729_02610</name>
</gene>
<comment type="cofactor">
    <cofactor evidence="1">
        <name>Mg(2+)</name>
        <dbReference type="ChEBI" id="CHEBI:18420"/>
    </cofactor>
</comment>
<dbReference type="Pfam" id="PF02880">
    <property type="entry name" value="PGM_PMM_III"/>
    <property type="match status" value="1"/>
</dbReference>
<evidence type="ECO:0000259" key="5">
    <source>
        <dbReference type="Pfam" id="PF02879"/>
    </source>
</evidence>
<proteinExistence type="inferred from homology"/>
<evidence type="ECO:0000313" key="7">
    <source>
        <dbReference type="EMBL" id="MCY6957494.1"/>
    </source>
</evidence>
<dbReference type="PRINTS" id="PR00509">
    <property type="entry name" value="PGMPMM"/>
</dbReference>